<proteinExistence type="inferred from homology"/>
<keyword evidence="7 13" id="KW-0808">Transferase</keyword>
<dbReference type="SUPFAM" id="SSF52540">
    <property type="entry name" value="P-loop containing nucleoside triphosphate hydrolases"/>
    <property type="match status" value="1"/>
</dbReference>
<keyword evidence="8 13" id="KW-0547">Nucleotide-binding</keyword>
<evidence type="ECO:0000256" key="9">
    <source>
        <dbReference type="ARBA" id="ARBA00022777"/>
    </source>
</evidence>
<reference evidence="14 15" key="1">
    <citation type="submission" date="2020-01" db="EMBL/GenBank/DDBJ databases">
        <authorList>
            <person name="Chen S."/>
        </authorList>
    </citation>
    <scope>NUCLEOTIDE SEQUENCE [LARGE SCALE GENOMIC DNA]</scope>
    <source>
        <strain evidence="14 15">GS-10</strain>
    </source>
</reference>
<evidence type="ECO:0000256" key="3">
    <source>
        <dbReference type="ARBA" id="ARBA00012071"/>
    </source>
</evidence>
<dbReference type="GO" id="GO:0009245">
    <property type="term" value="P:lipid A biosynthetic process"/>
    <property type="evidence" value="ECO:0007669"/>
    <property type="project" value="UniProtKB-UniRule"/>
</dbReference>
<sequence>MRAPRFWFTPPERPAIRARLLAPLGWLYGAATARRLRRGTPFRAPVPVICVGNLNAGGTGKTPTAIALILKLMAMGKVPVVVSRGYGGSEEGPVAVDPATHTAAQVGDEPLLLAAFAKVVVSRDRAAGAKLAAELGADVIVMDDGLQNPALHKDLSIVVVDAAKGFGNGRCLPAGPLREPVAAGMKRADLVLSIGDAAAQDSFAETWSGAIPVPHLTGQLAPLQTGMDWQGMVVLAFAGIGHPEKFFRTLRGLGADVVRAEALDDHQMLTPALLTRLENEARLRGAQMVTTEKDAVRLPEGFRWKVVTLPVRLELDGEARLDEMLRGLFGG</sequence>
<evidence type="ECO:0000256" key="5">
    <source>
        <dbReference type="ARBA" id="ARBA00022516"/>
    </source>
</evidence>
<evidence type="ECO:0000313" key="15">
    <source>
        <dbReference type="Proteomes" id="UP000479043"/>
    </source>
</evidence>
<keyword evidence="5 13" id="KW-0444">Lipid biosynthesis</keyword>
<evidence type="ECO:0000256" key="2">
    <source>
        <dbReference type="ARBA" id="ARBA00004870"/>
    </source>
</evidence>
<dbReference type="EMBL" id="WWEN01000003">
    <property type="protein sequence ID" value="MYM55206.1"/>
    <property type="molecule type" value="Genomic_DNA"/>
</dbReference>
<keyword evidence="6 13" id="KW-0441">Lipid A biosynthesis</keyword>
<keyword evidence="9 13" id="KW-0418">Kinase</keyword>
<evidence type="ECO:0000256" key="1">
    <source>
        <dbReference type="ARBA" id="ARBA00002274"/>
    </source>
</evidence>
<evidence type="ECO:0000256" key="8">
    <source>
        <dbReference type="ARBA" id="ARBA00022741"/>
    </source>
</evidence>
<dbReference type="Proteomes" id="UP000479043">
    <property type="component" value="Unassembled WGS sequence"/>
</dbReference>
<keyword evidence="15" id="KW-1185">Reference proteome</keyword>
<feature type="binding site" evidence="13">
    <location>
        <begin position="55"/>
        <end position="62"/>
    </location>
    <ligand>
        <name>ATP</name>
        <dbReference type="ChEBI" id="CHEBI:30616"/>
    </ligand>
</feature>
<dbReference type="InterPro" id="IPR003758">
    <property type="entry name" value="LpxK"/>
</dbReference>
<protein>
    <recommendedName>
        <fullName evidence="4 13">Tetraacyldisaccharide 4'-kinase</fullName>
        <ecNumber evidence="3 13">2.7.1.130</ecNumber>
    </recommendedName>
    <alternativeName>
        <fullName evidence="12 13">Lipid A 4'-kinase</fullName>
    </alternativeName>
</protein>
<dbReference type="NCBIfam" id="TIGR00682">
    <property type="entry name" value="lpxK"/>
    <property type="match status" value="1"/>
</dbReference>
<dbReference type="EC" id="2.7.1.130" evidence="3 13"/>
<dbReference type="PANTHER" id="PTHR42724:SF1">
    <property type="entry name" value="TETRAACYLDISACCHARIDE 4'-KINASE, MITOCHONDRIAL-RELATED"/>
    <property type="match status" value="1"/>
</dbReference>
<gene>
    <name evidence="13" type="primary">lpxK</name>
    <name evidence="14" type="ORF">GR167_07810</name>
</gene>
<evidence type="ECO:0000256" key="11">
    <source>
        <dbReference type="ARBA" id="ARBA00023098"/>
    </source>
</evidence>
<dbReference type="PANTHER" id="PTHR42724">
    <property type="entry name" value="TETRAACYLDISACCHARIDE 4'-KINASE"/>
    <property type="match status" value="1"/>
</dbReference>
<dbReference type="HAMAP" id="MF_00409">
    <property type="entry name" value="LpxK"/>
    <property type="match status" value="1"/>
</dbReference>
<comment type="catalytic activity">
    <reaction evidence="13">
        <text>a lipid A disaccharide + ATP = a lipid IVA + ADP + H(+)</text>
        <dbReference type="Rhea" id="RHEA:67840"/>
        <dbReference type="ChEBI" id="CHEBI:15378"/>
        <dbReference type="ChEBI" id="CHEBI:30616"/>
        <dbReference type="ChEBI" id="CHEBI:176343"/>
        <dbReference type="ChEBI" id="CHEBI:176425"/>
        <dbReference type="ChEBI" id="CHEBI:456216"/>
        <dbReference type="EC" id="2.7.1.130"/>
    </reaction>
</comment>
<keyword evidence="11 13" id="KW-0443">Lipid metabolism</keyword>
<organism evidence="14 15">
    <name type="scientific">Thalassovita mangrovi</name>
    <dbReference type="NCBI Taxonomy" id="2692236"/>
    <lineage>
        <taxon>Bacteria</taxon>
        <taxon>Pseudomonadati</taxon>
        <taxon>Pseudomonadota</taxon>
        <taxon>Alphaproteobacteria</taxon>
        <taxon>Rhodobacterales</taxon>
        <taxon>Roseobacteraceae</taxon>
        <taxon>Thalassovita</taxon>
    </lineage>
</organism>
<dbReference type="GO" id="GO:0005524">
    <property type="term" value="F:ATP binding"/>
    <property type="evidence" value="ECO:0007669"/>
    <property type="project" value="UniProtKB-UniRule"/>
</dbReference>
<evidence type="ECO:0000256" key="13">
    <source>
        <dbReference type="HAMAP-Rule" id="MF_00409"/>
    </source>
</evidence>
<keyword evidence="10 13" id="KW-0067">ATP-binding</keyword>
<comment type="caution">
    <text evidence="14">The sequence shown here is derived from an EMBL/GenBank/DDBJ whole genome shotgun (WGS) entry which is preliminary data.</text>
</comment>
<dbReference type="GO" id="GO:0009244">
    <property type="term" value="P:lipopolysaccharide core region biosynthetic process"/>
    <property type="evidence" value="ECO:0007669"/>
    <property type="project" value="TreeGrafter"/>
</dbReference>
<dbReference type="InterPro" id="IPR027417">
    <property type="entry name" value="P-loop_NTPase"/>
</dbReference>
<dbReference type="RefSeq" id="WP_160973385.1">
    <property type="nucleotide sequence ID" value="NZ_WWEN01000003.1"/>
</dbReference>
<evidence type="ECO:0000313" key="14">
    <source>
        <dbReference type="EMBL" id="MYM55206.1"/>
    </source>
</evidence>
<accession>A0A6L8LJQ6</accession>
<evidence type="ECO:0000256" key="7">
    <source>
        <dbReference type="ARBA" id="ARBA00022679"/>
    </source>
</evidence>
<dbReference type="AlphaFoldDB" id="A0A6L8LJQ6"/>
<dbReference type="UniPathway" id="UPA00359">
    <property type="reaction ID" value="UER00482"/>
</dbReference>
<evidence type="ECO:0000256" key="4">
    <source>
        <dbReference type="ARBA" id="ARBA00016436"/>
    </source>
</evidence>
<comment type="similarity">
    <text evidence="13">Belongs to the LpxK family.</text>
</comment>
<evidence type="ECO:0000256" key="12">
    <source>
        <dbReference type="ARBA" id="ARBA00029757"/>
    </source>
</evidence>
<dbReference type="GO" id="GO:0005886">
    <property type="term" value="C:plasma membrane"/>
    <property type="evidence" value="ECO:0007669"/>
    <property type="project" value="TreeGrafter"/>
</dbReference>
<comment type="function">
    <text evidence="1 13">Transfers the gamma-phosphate of ATP to the 4'-position of a tetraacyldisaccharide 1-phosphate intermediate (termed DS-1-P) to form tetraacyldisaccharide 1,4'-bis-phosphate (lipid IVA).</text>
</comment>
<dbReference type="Pfam" id="PF02606">
    <property type="entry name" value="LpxK"/>
    <property type="match status" value="1"/>
</dbReference>
<dbReference type="GO" id="GO:0009029">
    <property type="term" value="F:lipid-A 4'-kinase activity"/>
    <property type="evidence" value="ECO:0007669"/>
    <property type="project" value="UniProtKB-UniRule"/>
</dbReference>
<evidence type="ECO:0000256" key="10">
    <source>
        <dbReference type="ARBA" id="ARBA00022840"/>
    </source>
</evidence>
<comment type="pathway">
    <text evidence="2 13">Glycolipid biosynthesis; lipid IV(A) biosynthesis; lipid IV(A) from (3R)-3-hydroxytetradecanoyl-[acyl-carrier-protein] and UDP-N-acetyl-alpha-D-glucosamine: step 6/6.</text>
</comment>
<name>A0A6L8LJQ6_9RHOB</name>
<evidence type="ECO:0000256" key="6">
    <source>
        <dbReference type="ARBA" id="ARBA00022556"/>
    </source>
</evidence>